<dbReference type="AlphaFoldDB" id="A0A067P740"/>
<accession>A0A067P740</accession>
<protein>
    <submittedName>
        <fullName evidence="1">Uncharacterized protein</fullName>
    </submittedName>
</protein>
<dbReference type="STRING" id="933084.A0A067P740"/>
<dbReference type="OrthoDB" id="3033142at2759"/>
<proteinExistence type="predicted"/>
<dbReference type="InParanoid" id="A0A067P740"/>
<dbReference type="HOGENOM" id="CLU_763045_0_0_1"/>
<reference evidence="2" key="1">
    <citation type="journal article" date="2014" name="Proc. Natl. Acad. Sci. U.S.A.">
        <title>Extensive sampling of basidiomycete genomes demonstrates inadequacy of the white-rot/brown-rot paradigm for wood decay fungi.</title>
        <authorList>
            <person name="Riley R."/>
            <person name="Salamov A.A."/>
            <person name="Brown D.W."/>
            <person name="Nagy L.G."/>
            <person name="Floudas D."/>
            <person name="Held B.W."/>
            <person name="Levasseur A."/>
            <person name="Lombard V."/>
            <person name="Morin E."/>
            <person name="Otillar R."/>
            <person name="Lindquist E.A."/>
            <person name="Sun H."/>
            <person name="LaButti K.M."/>
            <person name="Schmutz J."/>
            <person name="Jabbour D."/>
            <person name="Luo H."/>
            <person name="Baker S.E."/>
            <person name="Pisabarro A.G."/>
            <person name="Walton J.D."/>
            <person name="Blanchette R.A."/>
            <person name="Henrissat B."/>
            <person name="Martin F."/>
            <person name="Cullen D."/>
            <person name="Hibbett D.S."/>
            <person name="Grigoriev I.V."/>
        </authorList>
    </citation>
    <scope>NUCLEOTIDE SEQUENCE [LARGE SCALE GENOMIC DNA]</scope>
    <source>
        <strain evidence="2">MUCL 33604</strain>
    </source>
</reference>
<organism evidence="1 2">
    <name type="scientific">Jaapia argillacea MUCL 33604</name>
    <dbReference type="NCBI Taxonomy" id="933084"/>
    <lineage>
        <taxon>Eukaryota</taxon>
        <taxon>Fungi</taxon>
        <taxon>Dikarya</taxon>
        <taxon>Basidiomycota</taxon>
        <taxon>Agaricomycotina</taxon>
        <taxon>Agaricomycetes</taxon>
        <taxon>Agaricomycetidae</taxon>
        <taxon>Jaapiales</taxon>
        <taxon>Jaapiaceae</taxon>
        <taxon>Jaapia</taxon>
    </lineage>
</organism>
<evidence type="ECO:0000313" key="1">
    <source>
        <dbReference type="EMBL" id="KDQ50584.1"/>
    </source>
</evidence>
<dbReference type="EMBL" id="KL197758">
    <property type="protein sequence ID" value="KDQ50584.1"/>
    <property type="molecule type" value="Genomic_DNA"/>
</dbReference>
<gene>
    <name evidence="1" type="ORF">JAAARDRAFT_580269</name>
</gene>
<keyword evidence="2" id="KW-1185">Reference proteome</keyword>
<dbReference type="Proteomes" id="UP000027265">
    <property type="component" value="Unassembled WGS sequence"/>
</dbReference>
<name>A0A067P740_9AGAM</name>
<sequence>MQELTRASFNADVNAPKQLTLKQRTDLLGEPEIVALVEKRQLLLRQATDLTKSLRHDDSPENDDTTKRIAQLKKEAAQVSYRRQVILAREMVARLGAARAAYFKGVSGRELRGELPVVRAPMAASSVNVRAKLPPPHVATTSCGGKENHNLSTIPLVCPTEQPIPKAPLFVTHDPIAELVDALYNYVCEDTYEHLTMAVTTLLGLPEHRTNTCYNGESPTLENTCPVCGVLCTSPNCPKGVPFHIHHCIQLLHKEYAQDVVDALYQPSKCLWDGCMHDKVWTIRTEFADHVSKIHVLSLHDSVARQKSARPMCQWTLAGSICGVEDHEDWDAHFALDHGINVRHRVRVNHCVICGLWYVSHQS</sequence>
<evidence type="ECO:0000313" key="2">
    <source>
        <dbReference type="Proteomes" id="UP000027265"/>
    </source>
</evidence>